<proteinExistence type="predicted"/>
<feature type="compositionally biased region" description="Low complexity" evidence="1">
    <location>
        <begin position="33"/>
        <end position="44"/>
    </location>
</feature>
<keyword evidence="4" id="KW-1185">Reference proteome</keyword>
<keyword evidence="2" id="KW-1133">Transmembrane helix</keyword>
<keyword evidence="2" id="KW-0472">Membrane</keyword>
<sequence>MQQRTAEGPELRRLREDLYRPSPPAGAVERYTALLERTAPAAAATRDDPPARSARRRRRALAPAALGLAALVAVGAAATASAAVDRAEQPRDLAQPLVTGGPYAVADRDAISRLATPGRTDVRLVVRAVQGSDLPQLDVWDGRRPIAWLQQGSGPFARRYAPAREASTAARPLSIVVQCAGTGRYRWTLRGSTPERPAVHVLATATARCGPTPTVATVQRARGAEVRGFDLAIGDDVRWGMALVVALDE</sequence>
<evidence type="ECO:0000313" key="3">
    <source>
        <dbReference type="EMBL" id="MFD1720616.1"/>
    </source>
</evidence>
<dbReference type="Proteomes" id="UP001597347">
    <property type="component" value="Unassembled WGS sequence"/>
</dbReference>
<evidence type="ECO:0000313" key="4">
    <source>
        <dbReference type="Proteomes" id="UP001597347"/>
    </source>
</evidence>
<protein>
    <submittedName>
        <fullName evidence="3">Uncharacterized protein</fullName>
    </submittedName>
</protein>
<evidence type="ECO:0000256" key="1">
    <source>
        <dbReference type="SAM" id="MobiDB-lite"/>
    </source>
</evidence>
<dbReference type="EMBL" id="JBHUEA010000003">
    <property type="protein sequence ID" value="MFD1720616.1"/>
    <property type="molecule type" value="Genomic_DNA"/>
</dbReference>
<feature type="region of interest" description="Disordered" evidence="1">
    <location>
        <begin position="1"/>
        <end position="58"/>
    </location>
</feature>
<accession>A0ABW4LBB9</accession>
<evidence type="ECO:0000256" key="2">
    <source>
        <dbReference type="SAM" id="Phobius"/>
    </source>
</evidence>
<keyword evidence="2" id="KW-0812">Transmembrane</keyword>
<feature type="transmembrane region" description="Helical" evidence="2">
    <location>
        <begin position="60"/>
        <end position="84"/>
    </location>
</feature>
<reference evidence="4" key="1">
    <citation type="journal article" date="2019" name="Int. J. Syst. Evol. Microbiol.">
        <title>The Global Catalogue of Microorganisms (GCM) 10K type strain sequencing project: providing services to taxonomists for standard genome sequencing and annotation.</title>
        <authorList>
            <consortium name="The Broad Institute Genomics Platform"/>
            <consortium name="The Broad Institute Genome Sequencing Center for Infectious Disease"/>
            <person name="Wu L."/>
            <person name="Ma J."/>
        </authorList>
    </citation>
    <scope>NUCLEOTIDE SEQUENCE [LARGE SCALE GENOMIC DNA]</scope>
    <source>
        <strain evidence="4">CGMCC 1.12471</strain>
    </source>
</reference>
<feature type="compositionally biased region" description="Basic and acidic residues" evidence="1">
    <location>
        <begin position="7"/>
        <end position="19"/>
    </location>
</feature>
<dbReference type="RefSeq" id="WP_377932101.1">
    <property type="nucleotide sequence ID" value="NZ_JBHUEA010000003.1"/>
</dbReference>
<gene>
    <name evidence="3" type="ORF">ACFSBI_03570</name>
</gene>
<name>A0ABW4LBB9_9MICO</name>
<organism evidence="3 4">
    <name type="scientific">Amnibacterium endophyticum</name>
    <dbReference type="NCBI Taxonomy" id="2109337"/>
    <lineage>
        <taxon>Bacteria</taxon>
        <taxon>Bacillati</taxon>
        <taxon>Actinomycetota</taxon>
        <taxon>Actinomycetes</taxon>
        <taxon>Micrococcales</taxon>
        <taxon>Microbacteriaceae</taxon>
        <taxon>Amnibacterium</taxon>
    </lineage>
</organism>
<comment type="caution">
    <text evidence="3">The sequence shown here is derived from an EMBL/GenBank/DDBJ whole genome shotgun (WGS) entry which is preliminary data.</text>
</comment>